<dbReference type="Proteomes" id="UP001385951">
    <property type="component" value="Unassembled WGS sequence"/>
</dbReference>
<sequence>MSSAARSGDQRADRFNFPSFDIRVETVPVPQLIHPDDEIVQVTLVWNDLHVYVGHNTARAEIYTILPAGVIS</sequence>
<keyword evidence="2" id="KW-1185">Reference proteome</keyword>
<protein>
    <submittedName>
        <fullName evidence="1">Uncharacterized protein</fullName>
    </submittedName>
</protein>
<accession>A0AAW0FSE8</accession>
<proteinExistence type="predicted"/>
<dbReference type="EMBL" id="JASBNA010000032">
    <property type="protein sequence ID" value="KAK7683017.1"/>
    <property type="molecule type" value="Genomic_DNA"/>
</dbReference>
<gene>
    <name evidence="1" type="ORF">QCA50_013689</name>
</gene>
<organism evidence="1 2">
    <name type="scientific">Cerrena zonata</name>
    <dbReference type="NCBI Taxonomy" id="2478898"/>
    <lineage>
        <taxon>Eukaryota</taxon>
        <taxon>Fungi</taxon>
        <taxon>Dikarya</taxon>
        <taxon>Basidiomycota</taxon>
        <taxon>Agaricomycotina</taxon>
        <taxon>Agaricomycetes</taxon>
        <taxon>Polyporales</taxon>
        <taxon>Cerrenaceae</taxon>
        <taxon>Cerrena</taxon>
    </lineage>
</organism>
<evidence type="ECO:0000313" key="1">
    <source>
        <dbReference type="EMBL" id="KAK7683017.1"/>
    </source>
</evidence>
<dbReference type="AlphaFoldDB" id="A0AAW0FSE8"/>
<name>A0AAW0FSE8_9APHY</name>
<evidence type="ECO:0000313" key="2">
    <source>
        <dbReference type="Proteomes" id="UP001385951"/>
    </source>
</evidence>
<comment type="caution">
    <text evidence="1">The sequence shown here is derived from an EMBL/GenBank/DDBJ whole genome shotgun (WGS) entry which is preliminary data.</text>
</comment>
<reference evidence="1 2" key="1">
    <citation type="submission" date="2022-09" db="EMBL/GenBank/DDBJ databases">
        <authorList>
            <person name="Palmer J.M."/>
        </authorList>
    </citation>
    <scope>NUCLEOTIDE SEQUENCE [LARGE SCALE GENOMIC DNA]</scope>
    <source>
        <strain evidence="1 2">DSM 7382</strain>
    </source>
</reference>